<accession>A0AAV3XGW1</accession>
<protein>
    <recommendedName>
        <fullName evidence="1">DUF305 domain-containing protein</fullName>
    </recommendedName>
</protein>
<gene>
    <name evidence="2" type="ORF">MiSe_59470</name>
</gene>
<evidence type="ECO:0000259" key="1">
    <source>
        <dbReference type="Pfam" id="PF03713"/>
    </source>
</evidence>
<dbReference type="Pfam" id="PF03713">
    <property type="entry name" value="DUF305"/>
    <property type="match status" value="1"/>
</dbReference>
<proteinExistence type="predicted"/>
<dbReference type="Proteomes" id="UP001050975">
    <property type="component" value="Unassembled WGS sequence"/>
</dbReference>
<feature type="domain" description="DUF305" evidence="1">
    <location>
        <begin position="56"/>
        <end position="197"/>
    </location>
</feature>
<reference evidence="2" key="1">
    <citation type="submission" date="2019-10" db="EMBL/GenBank/DDBJ databases">
        <title>Draft genome sequece of Microseira wollei NIES-4236.</title>
        <authorList>
            <person name="Yamaguchi H."/>
            <person name="Suzuki S."/>
            <person name="Kawachi M."/>
        </authorList>
    </citation>
    <scope>NUCLEOTIDE SEQUENCE</scope>
    <source>
        <strain evidence="2">NIES-4236</strain>
    </source>
</reference>
<dbReference type="InterPro" id="IPR005183">
    <property type="entry name" value="DUF305_CopM-like"/>
</dbReference>
<sequence>MSKKVIIYTLMSLLTSSGITGVVLANGTLAQSSRQNLHQQFAQVTPRQRGMMTQADRHFIEMMIPHHQGAIDMADLALSRAKRPEIRRLAQMIKRDQTREIQQMRTWYKAWYGTEVPATSMGGMGMHRHGDMMGDLEALRNASDFDQEFIRQMIPHHEMGVRMSRRALNHATKPEIRNLANSIIKSQTDEINQMRQFYLAWYRRSPD</sequence>
<dbReference type="EMBL" id="BLAY01000111">
    <property type="protein sequence ID" value="GET41135.1"/>
    <property type="molecule type" value="Genomic_DNA"/>
</dbReference>
<evidence type="ECO:0000313" key="2">
    <source>
        <dbReference type="EMBL" id="GET41135.1"/>
    </source>
</evidence>
<comment type="caution">
    <text evidence="2">The sequence shown here is derived from an EMBL/GenBank/DDBJ whole genome shotgun (WGS) entry which is preliminary data.</text>
</comment>
<dbReference type="Gene3D" id="1.20.1260.10">
    <property type="match status" value="1"/>
</dbReference>
<dbReference type="InterPro" id="IPR012347">
    <property type="entry name" value="Ferritin-like"/>
</dbReference>
<dbReference type="PANTHER" id="PTHR36933:SF1">
    <property type="entry name" value="SLL0788 PROTEIN"/>
    <property type="match status" value="1"/>
</dbReference>
<keyword evidence="3" id="KW-1185">Reference proteome</keyword>
<name>A0AAV3XGW1_9CYAN</name>
<dbReference type="PANTHER" id="PTHR36933">
    <property type="entry name" value="SLL0788 PROTEIN"/>
    <property type="match status" value="1"/>
</dbReference>
<evidence type="ECO:0000313" key="3">
    <source>
        <dbReference type="Proteomes" id="UP001050975"/>
    </source>
</evidence>
<organism evidence="2 3">
    <name type="scientific">Microseira wollei NIES-4236</name>
    <dbReference type="NCBI Taxonomy" id="2530354"/>
    <lineage>
        <taxon>Bacteria</taxon>
        <taxon>Bacillati</taxon>
        <taxon>Cyanobacteriota</taxon>
        <taxon>Cyanophyceae</taxon>
        <taxon>Oscillatoriophycideae</taxon>
        <taxon>Aerosakkonematales</taxon>
        <taxon>Aerosakkonemataceae</taxon>
        <taxon>Microseira</taxon>
    </lineage>
</organism>
<dbReference type="AlphaFoldDB" id="A0AAV3XGW1"/>
<dbReference type="RefSeq" id="WP_226587353.1">
    <property type="nucleotide sequence ID" value="NZ_BLAY01000111.1"/>
</dbReference>